<reference evidence="4 5" key="1">
    <citation type="submission" date="2020-08" db="EMBL/GenBank/DDBJ databases">
        <authorList>
            <person name="Newling K."/>
            <person name="Davey J."/>
            <person name="Forrester S."/>
        </authorList>
    </citation>
    <scope>NUCLEOTIDE SEQUENCE [LARGE SCALE GENOMIC DNA]</scope>
    <source>
        <strain evidence="5">Crithidia deanei Carvalho (ATCC PRA-265)</strain>
    </source>
</reference>
<dbReference type="AlphaFoldDB" id="A0A7G2CLL7"/>
<dbReference type="Pfam" id="PF23009">
    <property type="entry name" value="UBC_like"/>
    <property type="match status" value="1"/>
</dbReference>
<dbReference type="GO" id="GO:0016567">
    <property type="term" value="P:protein ubiquitination"/>
    <property type="evidence" value="ECO:0007669"/>
    <property type="project" value="UniProtKB-UniPathway"/>
</dbReference>
<dbReference type="GO" id="GO:0043023">
    <property type="term" value="F:ribosomal large subunit binding"/>
    <property type="evidence" value="ECO:0007669"/>
    <property type="project" value="TreeGrafter"/>
</dbReference>
<name>A0A7G2CLL7_9TRYP</name>
<dbReference type="GO" id="GO:1990116">
    <property type="term" value="P:ribosome-associated ubiquitin-dependent protein catabolic process"/>
    <property type="evidence" value="ECO:0007669"/>
    <property type="project" value="UniProtKB-UniRule"/>
</dbReference>
<dbReference type="InterPro" id="IPR039795">
    <property type="entry name" value="LTN1/Rkr1"/>
</dbReference>
<keyword evidence="2" id="KW-0862">Zinc</keyword>
<evidence type="ECO:0000256" key="2">
    <source>
        <dbReference type="RuleBase" id="RU367090"/>
    </source>
</evidence>
<accession>A0A7G2CLL7</accession>
<comment type="subunit">
    <text evidence="2">Component of the ribosome quality control complex (RQC).</text>
</comment>
<gene>
    <name evidence="4" type="ORF">ADEAN_000747100</name>
</gene>
<dbReference type="SUPFAM" id="SSF57850">
    <property type="entry name" value="RING/U-box"/>
    <property type="match status" value="1"/>
</dbReference>
<evidence type="ECO:0000259" key="3">
    <source>
        <dbReference type="PROSITE" id="PS50089"/>
    </source>
</evidence>
<evidence type="ECO:0000256" key="1">
    <source>
        <dbReference type="PROSITE-ProRule" id="PRU00175"/>
    </source>
</evidence>
<keyword evidence="5" id="KW-1185">Reference proteome</keyword>
<dbReference type="CDD" id="cd16491">
    <property type="entry name" value="RING-CH-C4HC3_LTN1"/>
    <property type="match status" value="1"/>
</dbReference>
<dbReference type="VEuPathDB" id="TriTrypDB:ADEAN_000747100"/>
<feature type="domain" description="RING-type" evidence="3">
    <location>
        <begin position="921"/>
        <end position="969"/>
    </location>
</feature>
<dbReference type="EMBL" id="LR877159">
    <property type="protein sequence ID" value="CAD2219957.1"/>
    <property type="molecule type" value="Genomic_DNA"/>
</dbReference>
<dbReference type="Proteomes" id="UP000515908">
    <property type="component" value="Chromosome 15"/>
</dbReference>
<keyword evidence="2" id="KW-0833">Ubl conjugation pathway</keyword>
<keyword evidence="2" id="KW-0808">Transferase</keyword>
<dbReference type="InterPro" id="IPR001841">
    <property type="entry name" value="Znf_RING"/>
</dbReference>
<dbReference type="GO" id="GO:0072344">
    <property type="term" value="P:rescue of stalled ribosome"/>
    <property type="evidence" value="ECO:0007669"/>
    <property type="project" value="UniProtKB-UniRule"/>
</dbReference>
<keyword evidence="1 2" id="KW-0863">Zinc-finger</keyword>
<comment type="pathway">
    <text evidence="2">Protein modification; protein ubiquitination.</text>
</comment>
<dbReference type="GO" id="GO:0061630">
    <property type="term" value="F:ubiquitin protein ligase activity"/>
    <property type="evidence" value="ECO:0007669"/>
    <property type="project" value="UniProtKB-UniRule"/>
</dbReference>
<comment type="similarity">
    <text evidence="2">Belongs to the LTN1 family.</text>
</comment>
<dbReference type="EC" id="2.3.2.27" evidence="2"/>
<dbReference type="GO" id="GO:1990112">
    <property type="term" value="C:RQC complex"/>
    <property type="evidence" value="ECO:0007669"/>
    <property type="project" value="UniProtKB-UniRule"/>
</dbReference>
<sequence>MIVEWCHLLQKDGPLCSLLQCASDGEFIRQVYDGFVNLCALVSPRLYPEQYVSVRAVRSALQNPEDTLAVAMGNKRHHLKTADFNDLTETVTAFLDSHDVPTTERDGISRRMLDNVLSEEGKTSSLAATHQIQYLVPFASDSFIKQMVEDVEFWKLFVVPTRQDGFESLPLFDGFFALNELDVSLESAVRTAQLIRLVDYSGVGVDETNRPELFLCLLRAASRREVLCPSIVKLLFDKLLPTLFDEFVEKSAASAFSNLLHKSQDKEYMLCTLGAVIQDMAAVVEPSNHVNFLLCGRHVMSSVPLLLIDTLFSTAGATIKISDHVTQSFTTFFRLMDRAADNIKDNMMINVSKENETVIREAIATLPSRDILTAKLTLIIHRHIHTLPVVEKATATAVIEFAQKQKPIDALELLAELSCTRIMDMDVFSNLVRHIVDALCRCYALRHLPTNGRLRKYTPNKLVPEGPASFDYLRRVVMAAVLARHGVVIHSRMDDVLRSTVNLVVFDVVCEAISQLRTTTKDQDLLPFAKVVSFTQGFLQSITSFDVSVFRASEISVEKISTVFSFANAWLHATSISKMESIGIETVTGVLRCACMMTDLTLTGSKFPLHAAMRSIIAKNTLKPVRQDFSTSNPAKLSTFKRFNQLINKTHKQKILLFPYLLSWCIYLSTPPTEEEAALLSDATAARERRDEVYQLLDLLFVLMISPTHKGSKRLEETFLGSLVLRKEKLEGDELQIGRSTAPLTRLNAENQLNELAKGAATVFAYLMKGNTLTYVKNWLETIERKTSALVVDFVSMFVSPALISENLRIVMSHSPDREPSFALDDNFSVEVSFPHKCINLSYEMEDVSISMRISFPEAFPLRQPVVDSSTARENGISSEKWRSWVLKMTVLLFSGTSDIWGCVELFHRNMDAHFNGQEPCPICFAVVNSMNHKLPDKRCSVCKNARFHAYCLGTWWASCGQTICPLCRSPWV</sequence>
<dbReference type="GO" id="GO:0005829">
    <property type="term" value="C:cytosol"/>
    <property type="evidence" value="ECO:0007669"/>
    <property type="project" value="UniProtKB-UniRule"/>
</dbReference>
<evidence type="ECO:0000313" key="5">
    <source>
        <dbReference type="Proteomes" id="UP000515908"/>
    </source>
</evidence>
<comment type="catalytic activity">
    <reaction evidence="2">
        <text>S-ubiquitinyl-[E2 ubiquitin-conjugating enzyme]-L-cysteine + [acceptor protein]-L-lysine = [E2 ubiquitin-conjugating enzyme]-L-cysteine + N(6)-ubiquitinyl-[acceptor protein]-L-lysine.</text>
        <dbReference type="EC" id="2.3.2.27"/>
    </reaction>
</comment>
<dbReference type="GO" id="GO:0008270">
    <property type="term" value="F:zinc ion binding"/>
    <property type="evidence" value="ECO:0007669"/>
    <property type="project" value="UniProtKB-KW"/>
</dbReference>
<keyword evidence="2" id="KW-0479">Metal-binding</keyword>
<dbReference type="PANTHER" id="PTHR12389:SF0">
    <property type="entry name" value="E3 UBIQUITIN-PROTEIN LIGASE LISTERIN"/>
    <property type="match status" value="1"/>
</dbReference>
<organism evidence="4 5">
    <name type="scientific">Angomonas deanei</name>
    <dbReference type="NCBI Taxonomy" id="59799"/>
    <lineage>
        <taxon>Eukaryota</taxon>
        <taxon>Discoba</taxon>
        <taxon>Euglenozoa</taxon>
        <taxon>Kinetoplastea</taxon>
        <taxon>Metakinetoplastina</taxon>
        <taxon>Trypanosomatida</taxon>
        <taxon>Trypanosomatidae</taxon>
        <taxon>Strigomonadinae</taxon>
        <taxon>Angomonas</taxon>
    </lineage>
</organism>
<protein>
    <recommendedName>
        <fullName evidence="2">E3 ubiquitin-protein ligase listerin</fullName>
        <ecNumber evidence="2">2.3.2.27</ecNumber>
    </recommendedName>
    <alternativeName>
        <fullName evidence="2">RING-type E3 ubiquitin transferase listerin</fullName>
    </alternativeName>
</protein>
<dbReference type="UniPathway" id="UPA00143"/>
<dbReference type="InterPro" id="IPR054478">
    <property type="entry name" value="LTN1_UBC"/>
</dbReference>
<dbReference type="InterPro" id="IPR039804">
    <property type="entry name" value="RING-CH-C4HC3_LTN1"/>
</dbReference>
<proteinExistence type="inferred from homology"/>
<dbReference type="PROSITE" id="PS50089">
    <property type="entry name" value="ZF_RING_2"/>
    <property type="match status" value="1"/>
</dbReference>
<dbReference type="PANTHER" id="PTHR12389">
    <property type="entry name" value="ZINC FINGER PROTEIN 294"/>
    <property type="match status" value="1"/>
</dbReference>
<comment type="function">
    <text evidence="2">E3 ubiquitin-protein ligase. Component of the ribosome quality control complex (RQC), a ribosome-associated complex that mediates ubiquitination and extraction of incompletely synthesized nascent chains for proteasomal degradation.</text>
</comment>
<evidence type="ECO:0000313" key="4">
    <source>
        <dbReference type="EMBL" id="CAD2219957.1"/>
    </source>
</evidence>